<evidence type="ECO:0000256" key="2">
    <source>
        <dbReference type="SAM" id="Phobius"/>
    </source>
</evidence>
<feature type="transmembrane region" description="Helical" evidence="2">
    <location>
        <begin position="69"/>
        <end position="94"/>
    </location>
</feature>
<reference evidence="3 4" key="1">
    <citation type="submission" date="2023-12" db="EMBL/GenBank/DDBJ databases">
        <title>Blastococcus brunescens sp. nov., an actonobacterium isolated from sandstone collected in sahara desert.</title>
        <authorList>
            <person name="Gtari M."/>
            <person name="Ghodhbane F."/>
        </authorList>
    </citation>
    <scope>NUCLEOTIDE SEQUENCE [LARGE SCALE GENOMIC DNA]</scope>
    <source>
        <strain evidence="3 4">BMG 8361</strain>
    </source>
</reference>
<keyword evidence="4" id="KW-1185">Reference proteome</keyword>
<name>A0ABZ1AWI9_9ACTN</name>
<keyword evidence="2" id="KW-1133">Transmembrane helix</keyword>
<gene>
    <name evidence="3" type="ORF">U6N30_16485</name>
</gene>
<dbReference type="RefSeq" id="WP_324273094.1">
    <property type="nucleotide sequence ID" value="NZ_CP141261.1"/>
</dbReference>
<evidence type="ECO:0000313" key="4">
    <source>
        <dbReference type="Proteomes" id="UP001324287"/>
    </source>
</evidence>
<dbReference type="Proteomes" id="UP001324287">
    <property type="component" value="Chromosome"/>
</dbReference>
<dbReference type="EMBL" id="CP141261">
    <property type="protein sequence ID" value="WRL61733.1"/>
    <property type="molecule type" value="Genomic_DNA"/>
</dbReference>
<keyword evidence="2" id="KW-0472">Membrane</keyword>
<feature type="transmembrane region" description="Helical" evidence="2">
    <location>
        <begin position="114"/>
        <end position="134"/>
    </location>
</feature>
<feature type="transmembrane region" description="Helical" evidence="2">
    <location>
        <begin position="32"/>
        <end position="57"/>
    </location>
</feature>
<accession>A0ABZ1AWI9</accession>
<protein>
    <recommendedName>
        <fullName evidence="5">Polysaccharide biosynthesis protein</fullName>
    </recommendedName>
</protein>
<sequence>MAEPLIREDGTVEGTPAEMPAGRSAPLRAPRLLGPAAFVSVAFLGTNALSYVFTLLAARLLVPAAFGELAALLGVLLVGIVPATGLQTAAALYLGGSSSRGRPGAASRLHAAAWVTGLAGTAIGVLVVPTLTVLLHLPDAAAVGWLVALLLPSTLVAGYQGCSRAAGATSGSPG</sequence>
<feature type="transmembrane region" description="Helical" evidence="2">
    <location>
        <begin position="140"/>
        <end position="159"/>
    </location>
</feature>
<feature type="compositionally biased region" description="Basic and acidic residues" evidence="1">
    <location>
        <begin position="1"/>
        <end position="10"/>
    </location>
</feature>
<feature type="region of interest" description="Disordered" evidence="1">
    <location>
        <begin position="1"/>
        <end position="23"/>
    </location>
</feature>
<organism evidence="3 4">
    <name type="scientific">Blastococcus brunescens</name>
    <dbReference type="NCBI Taxonomy" id="1564165"/>
    <lineage>
        <taxon>Bacteria</taxon>
        <taxon>Bacillati</taxon>
        <taxon>Actinomycetota</taxon>
        <taxon>Actinomycetes</taxon>
        <taxon>Geodermatophilales</taxon>
        <taxon>Geodermatophilaceae</taxon>
        <taxon>Blastococcus</taxon>
    </lineage>
</organism>
<evidence type="ECO:0008006" key="5">
    <source>
        <dbReference type="Google" id="ProtNLM"/>
    </source>
</evidence>
<proteinExistence type="predicted"/>
<evidence type="ECO:0000313" key="3">
    <source>
        <dbReference type="EMBL" id="WRL61733.1"/>
    </source>
</evidence>
<evidence type="ECO:0000256" key="1">
    <source>
        <dbReference type="SAM" id="MobiDB-lite"/>
    </source>
</evidence>
<keyword evidence="2" id="KW-0812">Transmembrane</keyword>